<feature type="compositionally biased region" description="Low complexity" evidence="18">
    <location>
        <begin position="1"/>
        <end position="13"/>
    </location>
</feature>
<dbReference type="GO" id="GO:0003887">
    <property type="term" value="F:DNA-directed DNA polymerase activity"/>
    <property type="evidence" value="ECO:0007669"/>
    <property type="project" value="UniProtKB-UniRule"/>
</dbReference>
<reference evidence="21 22" key="1">
    <citation type="submission" date="2016-12" db="EMBL/GenBank/DDBJ databases">
        <title>Genomic comparison of strains in the 'Actinomyces naeslundii' group.</title>
        <authorList>
            <person name="Mughal S.R."/>
            <person name="Do T."/>
            <person name="Gilbert S.C."/>
            <person name="Witherden E.A."/>
            <person name="Didelot X."/>
            <person name="Beighton D."/>
        </authorList>
    </citation>
    <scope>NUCLEOTIDE SEQUENCE [LARGE SCALE GENOMIC DNA]</scope>
    <source>
        <strain evidence="21 22">G53E</strain>
    </source>
</reference>
<keyword evidence="11 17" id="KW-0239">DNA-directed DNA polymerase</keyword>
<evidence type="ECO:0000256" key="18">
    <source>
        <dbReference type="SAM" id="MobiDB-lite"/>
    </source>
</evidence>
<dbReference type="EMBL" id="MSKW01000024">
    <property type="protein sequence ID" value="OLO74947.1"/>
    <property type="molecule type" value="Genomic_DNA"/>
</dbReference>
<dbReference type="Pfam" id="PF22619">
    <property type="entry name" value="DNA_polI_exo1"/>
    <property type="match status" value="1"/>
</dbReference>
<evidence type="ECO:0000256" key="6">
    <source>
        <dbReference type="ARBA" id="ARBA00022705"/>
    </source>
</evidence>
<keyword evidence="6 17" id="KW-0235">DNA replication</keyword>
<dbReference type="SUPFAM" id="SSF56672">
    <property type="entry name" value="DNA/RNA polymerases"/>
    <property type="match status" value="1"/>
</dbReference>
<dbReference type="Pfam" id="PF02739">
    <property type="entry name" value="5_3_exonuc_N"/>
    <property type="match status" value="1"/>
</dbReference>
<name>A0A1Q8X3N3_9ACTO</name>
<dbReference type="PRINTS" id="PR00868">
    <property type="entry name" value="DNAPOLI"/>
</dbReference>
<evidence type="ECO:0000256" key="2">
    <source>
        <dbReference type="ARBA" id="ARBA00012417"/>
    </source>
</evidence>
<evidence type="ECO:0000313" key="21">
    <source>
        <dbReference type="EMBL" id="OLO74947.1"/>
    </source>
</evidence>
<dbReference type="NCBIfam" id="NF004397">
    <property type="entry name" value="PRK05755.1"/>
    <property type="match status" value="1"/>
</dbReference>
<dbReference type="SUPFAM" id="SSF53098">
    <property type="entry name" value="Ribonuclease H-like"/>
    <property type="match status" value="1"/>
</dbReference>
<dbReference type="SMART" id="SM00482">
    <property type="entry name" value="POLAc"/>
    <property type="match status" value="1"/>
</dbReference>
<evidence type="ECO:0000256" key="1">
    <source>
        <dbReference type="ARBA" id="ARBA00007705"/>
    </source>
</evidence>
<dbReference type="Proteomes" id="UP000186769">
    <property type="component" value="Unassembled WGS sequence"/>
</dbReference>
<dbReference type="RefSeq" id="WP_075415374.1">
    <property type="nucleotide sequence ID" value="NZ_MSKW01000024.1"/>
</dbReference>
<dbReference type="PANTHER" id="PTHR10133:SF27">
    <property type="entry name" value="DNA POLYMERASE NU"/>
    <property type="match status" value="1"/>
</dbReference>
<keyword evidence="4 17" id="KW-0808">Transferase</keyword>
<evidence type="ECO:0000313" key="22">
    <source>
        <dbReference type="Proteomes" id="UP000186769"/>
    </source>
</evidence>
<evidence type="ECO:0000256" key="5">
    <source>
        <dbReference type="ARBA" id="ARBA00022695"/>
    </source>
</evidence>
<dbReference type="GO" id="GO:0006302">
    <property type="term" value="P:double-strand break repair"/>
    <property type="evidence" value="ECO:0007669"/>
    <property type="project" value="TreeGrafter"/>
</dbReference>
<evidence type="ECO:0000256" key="8">
    <source>
        <dbReference type="ARBA" id="ARBA00022763"/>
    </source>
</evidence>
<dbReference type="SUPFAM" id="SSF47807">
    <property type="entry name" value="5' to 3' exonuclease, C-terminal subdomain"/>
    <property type="match status" value="1"/>
</dbReference>
<dbReference type="NCBIfam" id="TIGR00593">
    <property type="entry name" value="pola"/>
    <property type="match status" value="1"/>
</dbReference>
<evidence type="ECO:0000256" key="16">
    <source>
        <dbReference type="NCBIfam" id="TIGR00593"/>
    </source>
</evidence>
<dbReference type="Pfam" id="PF01367">
    <property type="entry name" value="5_3_exonuc"/>
    <property type="match status" value="1"/>
</dbReference>
<dbReference type="GO" id="GO:0008409">
    <property type="term" value="F:5'-3' exonuclease activity"/>
    <property type="evidence" value="ECO:0007669"/>
    <property type="project" value="UniProtKB-UniRule"/>
</dbReference>
<dbReference type="PROSITE" id="PS00447">
    <property type="entry name" value="DNA_POLYMERASE_A"/>
    <property type="match status" value="1"/>
</dbReference>
<dbReference type="CDD" id="cd06140">
    <property type="entry name" value="DNA_polA_I_Bacillus_like_exo"/>
    <property type="match status" value="1"/>
</dbReference>
<protein>
    <recommendedName>
        <fullName evidence="3 16">DNA polymerase I</fullName>
        <ecNumber evidence="2 16">2.7.7.7</ecNumber>
    </recommendedName>
</protein>
<dbReference type="Pfam" id="PF00476">
    <property type="entry name" value="DNA_pol_A"/>
    <property type="match status" value="1"/>
</dbReference>
<dbReference type="InterPro" id="IPR001098">
    <property type="entry name" value="DNA-dir_DNA_pol_A_palm_dom"/>
</dbReference>
<dbReference type="InterPro" id="IPR036397">
    <property type="entry name" value="RNaseH_sf"/>
</dbReference>
<evidence type="ECO:0000256" key="9">
    <source>
        <dbReference type="ARBA" id="ARBA00022801"/>
    </source>
</evidence>
<dbReference type="PANTHER" id="PTHR10133">
    <property type="entry name" value="DNA POLYMERASE I"/>
    <property type="match status" value="1"/>
</dbReference>
<comment type="similarity">
    <text evidence="1 17">Belongs to the DNA polymerase type-A family.</text>
</comment>
<dbReference type="InterPro" id="IPR002298">
    <property type="entry name" value="DNA_polymerase_A"/>
</dbReference>
<comment type="function">
    <text evidence="17">In addition to polymerase activity, this DNA polymerase exhibits 5'-3' exonuclease activity.</text>
</comment>
<comment type="caution">
    <text evidence="21">The sequence shown here is derived from an EMBL/GenBank/DDBJ whole genome shotgun (WGS) entry which is preliminary data.</text>
</comment>
<dbReference type="CDD" id="cd09898">
    <property type="entry name" value="H3TH_53EXO"/>
    <property type="match status" value="1"/>
</dbReference>
<dbReference type="InterPro" id="IPR054690">
    <property type="entry name" value="DNA_polI_exonuclease"/>
</dbReference>
<evidence type="ECO:0000256" key="11">
    <source>
        <dbReference type="ARBA" id="ARBA00022932"/>
    </source>
</evidence>
<evidence type="ECO:0000256" key="12">
    <source>
        <dbReference type="ARBA" id="ARBA00023125"/>
    </source>
</evidence>
<keyword evidence="10 17" id="KW-0269">Exonuclease</keyword>
<dbReference type="Gene3D" id="3.30.70.370">
    <property type="match status" value="1"/>
</dbReference>
<dbReference type="GO" id="GO:0003677">
    <property type="term" value="F:DNA binding"/>
    <property type="evidence" value="ECO:0007669"/>
    <property type="project" value="UniProtKB-UniRule"/>
</dbReference>
<gene>
    <name evidence="17" type="primary">polA</name>
    <name evidence="21" type="ORF">BKH15_11310</name>
</gene>
<feature type="domain" description="DNA-directed DNA polymerase family A palm" evidence="20">
    <location>
        <begin position="702"/>
        <end position="909"/>
    </location>
</feature>
<keyword evidence="13 17" id="KW-0234">DNA repair</keyword>
<keyword evidence="9 17" id="KW-0378">Hydrolase</keyword>
<evidence type="ECO:0000256" key="13">
    <source>
        <dbReference type="ARBA" id="ARBA00023204"/>
    </source>
</evidence>
<evidence type="ECO:0000256" key="3">
    <source>
        <dbReference type="ARBA" id="ARBA00020311"/>
    </source>
</evidence>
<proteinExistence type="inferred from homology"/>
<dbReference type="InterPro" id="IPR002421">
    <property type="entry name" value="5-3_exonuclease"/>
</dbReference>
<dbReference type="CDD" id="cd09859">
    <property type="entry name" value="PIN_53EXO"/>
    <property type="match status" value="1"/>
</dbReference>
<evidence type="ECO:0000256" key="10">
    <source>
        <dbReference type="ARBA" id="ARBA00022839"/>
    </source>
</evidence>
<dbReference type="InterPro" id="IPR019760">
    <property type="entry name" value="DNA-dir_DNA_pol_A_CS"/>
</dbReference>
<dbReference type="Gene3D" id="3.30.420.10">
    <property type="entry name" value="Ribonuclease H-like superfamily/Ribonuclease H"/>
    <property type="match status" value="1"/>
</dbReference>
<evidence type="ECO:0000259" key="20">
    <source>
        <dbReference type="SMART" id="SM00482"/>
    </source>
</evidence>
<comment type="function">
    <text evidence="15">In addition to polymerase activity, this DNA polymerase exhibits 3'-5' and 5'-3' exonuclease activity.</text>
</comment>
<keyword evidence="5 17" id="KW-0548">Nucleotidyltransferase</keyword>
<feature type="domain" description="5'-3' exonuclease" evidence="19">
    <location>
        <begin position="23"/>
        <end position="284"/>
    </location>
</feature>
<comment type="catalytic activity">
    <reaction evidence="14 17">
        <text>DNA(n) + a 2'-deoxyribonucleoside 5'-triphosphate = DNA(n+1) + diphosphate</text>
        <dbReference type="Rhea" id="RHEA:22508"/>
        <dbReference type="Rhea" id="RHEA-COMP:17339"/>
        <dbReference type="Rhea" id="RHEA-COMP:17340"/>
        <dbReference type="ChEBI" id="CHEBI:33019"/>
        <dbReference type="ChEBI" id="CHEBI:61560"/>
        <dbReference type="ChEBI" id="CHEBI:173112"/>
        <dbReference type="EC" id="2.7.7.7"/>
    </reaction>
</comment>
<evidence type="ECO:0000256" key="15">
    <source>
        <dbReference type="ARBA" id="ARBA00053603"/>
    </source>
</evidence>
<dbReference type="Gene3D" id="1.20.1060.10">
    <property type="entry name" value="Taq DNA Polymerase, Chain T, domain 4"/>
    <property type="match status" value="1"/>
</dbReference>
<dbReference type="InterPro" id="IPR020046">
    <property type="entry name" value="5-3_exonucl_a-hlix_arch_N"/>
</dbReference>
<dbReference type="FunFam" id="1.20.1060.10:FF:000001">
    <property type="entry name" value="DNA polymerase I"/>
    <property type="match status" value="1"/>
</dbReference>
<dbReference type="InterPro" id="IPR018320">
    <property type="entry name" value="DNA_polymerase_1"/>
</dbReference>
<dbReference type="Gene3D" id="3.40.50.1010">
    <property type="entry name" value="5'-nuclease"/>
    <property type="match status" value="1"/>
</dbReference>
<evidence type="ECO:0000256" key="4">
    <source>
        <dbReference type="ARBA" id="ARBA00022679"/>
    </source>
</evidence>
<dbReference type="InterPro" id="IPR020045">
    <property type="entry name" value="DNA_polI_H3TH"/>
</dbReference>
<evidence type="ECO:0000256" key="14">
    <source>
        <dbReference type="ARBA" id="ARBA00049244"/>
    </source>
</evidence>
<evidence type="ECO:0000256" key="7">
    <source>
        <dbReference type="ARBA" id="ARBA00022722"/>
    </source>
</evidence>
<keyword evidence="7" id="KW-0540">Nuclease</keyword>
<evidence type="ECO:0000256" key="17">
    <source>
        <dbReference type="RuleBase" id="RU004460"/>
    </source>
</evidence>
<dbReference type="EC" id="2.7.7.7" evidence="2 16"/>
<accession>A0A1Q8X3N3</accession>
<organism evidence="21 22">
    <name type="scientific">Actinomyces oris</name>
    <dbReference type="NCBI Taxonomy" id="544580"/>
    <lineage>
        <taxon>Bacteria</taxon>
        <taxon>Bacillati</taxon>
        <taxon>Actinomycetota</taxon>
        <taxon>Actinomycetes</taxon>
        <taxon>Actinomycetales</taxon>
        <taxon>Actinomycetaceae</taxon>
        <taxon>Actinomyces</taxon>
    </lineage>
</organism>
<dbReference type="InterPro" id="IPR008918">
    <property type="entry name" value="HhH2"/>
</dbReference>
<dbReference type="FunFam" id="1.10.150.20:FF:000002">
    <property type="entry name" value="DNA polymerase I"/>
    <property type="match status" value="1"/>
</dbReference>
<sequence length="946" mass="102339">MSTTATSPATSPTPQSPSDPVPERLLLIDGHSMAFRAFYALPVDNFTTSTGQSTNAVHGFVSMFLSLLDSERPTHVAVAFDLPGGTFRTEEYAEYKGTRDETPQPFLGQVELIQEVLEAMGVTALTAPGYEADDILATLAASAQAEGMEVLICSGDRDSFQTVTERCTVLYPVKGVSTLRRMTPQEVEERYGVTPERYPHLAALVGETSDNLPGVPGVGPKTAAKWLNLYDGLDGVIAHADQIKGKAGQSLRDHLDDVVRNRRLNRLLTDLDLGIEPRADLRLTGADRAGLARVFETLEFRTLHQRALRILSFADTSDHAEPSEADEADALNALSDLEIVSLGHDLAAGRLAEWLKTSLPADDDNGTRPLGVDVVGALRPVEGDAALVSLSDGSRAVVIDLTEILPEDEAALARLLADVERPKLVADAKGSWHALSARGLRLDGVVADPSLAGYLCRPEQRSYDVDTLTQRWLGIDLAAVNEGGAGGDGGSGESQSAFDLEALTSQEAVAPSHLASARRAAALLPLQAVLDEQMAARDALGLFTDLEMPVAATLTVMEDAGIAVDDAVLQARQTELDARVTHAAEGAYAAAGRELNLSSPKQLQAVLFDELKMPKTRKTKTGYTTDADALAGLYAKTSHPFLEHLLEHRDAIKLRQTVEGLRKAIQADGRIHTTFQQTIAATGRLSSTDPNLQNIPARHEEGMRIREAFTVGEGYECLMTADYSQIEMRIMAHLSADQALIEAFRSGEDLHRYVAALVHGIEVEDVTAQQRSHVKAMSYGLAYGLSTFGLARQLGIDNADAADLRNAYFARFGKVHDYLESVVEQARRDGYTETMFGRRRYLPDLTSDNRQRREMAERAALNAPIQGSAADIVKKAMIDVDSALREQALTSRILLQIHDELLIEVAPGEAEAVESLLKEQMGGAAELSVPLDVAVGRGRTWREAAH</sequence>
<dbReference type="FunFam" id="3.40.50.1010:FF:000001">
    <property type="entry name" value="DNA polymerase I"/>
    <property type="match status" value="1"/>
</dbReference>
<dbReference type="AlphaFoldDB" id="A0A1Q8X3N3"/>
<dbReference type="FunFam" id="1.10.150.20:FF:000003">
    <property type="entry name" value="DNA polymerase I"/>
    <property type="match status" value="1"/>
</dbReference>
<dbReference type="InterPro" id="IPR043502">
    <property type="entry name" value="DNA/RNA_pol_sf"/>
</dbReference>
<dbReference type="SMART" id="SM00475">
    <property type="entry name" value="53EXOc"/>
    <property type="match status" value="1"/>
</dbReference>
<dbReference type="InterPro" id="IPR036279">
    <property type="entry name" value="5-3_exonuclease_C_sf"/>
</dbReference>
<dbReference type="InterPro" id="IPR012337">
    <property type="entry name" value="RNaseH-like_sf"/>
</dbReference>
<dbReference type="GO" id="GO:0006261">
    <property type="term" value="P:DNA-templated DNA replication"/>
    <property type="evidence" value="ECO:0007669"/>
    <property type="project" value="UniProtKB-UniRule"/>
</dbReference>
<keyword evidence="8 17" id="KW-0227">DNA damage</keyword>
<evidence type="ECO:0000259" key="19">
    <source>
        <dbReference type="SMART" id="SM00475"/>
    </source>
</evidence>
<dbReference type="InterPro" id="IPR029060">
    <property type="entry name" value="PIN-like_dom_sf"/>
</dbReference>
<dbReference type="Gene3D" id="1.10.150.20">
    <property type="entry name" value="5' to 3' exonuclease, C-terminal subdomain"/>
    <property type="match status" value="2"/>
</dbReference>
<keyword evidence="12 17" id="KW-0238">DNA-binding</keyword>
<dbReference type="SUPFAM" id="SSF88723">
    <property type="entry name" value="PIN domain-like"/>
    <property type="match status" value="1"/>
</dbReference>
<feature type="region of interest" description="Disordered" evidence="18">
    <location>
        <begin position="1"/>
        <end position="22"/>
    </location>
</feature>
<dbReference type="CDD" id="cd08637">
    <property type="entry name" value="DNA_pol_A_pol_I_C"/>
    <property type="match status" value="1"/>
</dbReference>
<dbReference type="SMART" id="SM00279">
    <property type="entry name" value="HhH2"/>
    <property type="match status" value="1"/>
</dbReference>